<evidence type="ECO:0000256" key="1">
    <source>
        <dbReference type="SAM" id="Phobius"/>
    </source>
</evidence>
<keyword evidence="1" id="KW-0812">Transmembrane</keyword>
<feature type="transmembrane region" description="Helical" evidence="1">
    <location>
        <begin position="58"/>
        <end position="79"/>
    </location>
</feature>
<keyword evidence="4" id="KW-1185">Reference proteome</keyword>
<organism evidence="3 4">
    <name type="scientific">Mucilaginibacter galii</name>
    <dbReference type="NCBI Taxonomy" id="2005073"/>
    <lineage>
        <taxon>Bacteria</taxon>
        <taxon>Pseudomonadati</taxon>
        <taxon>Bacteroidota</taxon>
        <taxon>Sphingobacteriia</taxon>
        <taxon>Sphingobacteriales</taxon>
        <taxon>Sphingobacteriaceae</taxon>
        <taxon>Mucilaginibacter</taxon>
    </lineage>
</organism>
<gene>
    <name evidence="3" type="ORF">GCM10011425_02670</name>
</gene>
<name>A0A917MZT2_9SPHI</name>
<dbReference type="AlphaFoldDB" id="A0A917MZT2"/>
<feature type="domain" description="VanZ-like" evidence="2">
    <location>
        <begin position="32"/>
        <end position="106"/>
    </location>
</feature>
<accession>A0A917MZT2</accession>
<evidence type="ECO:0000259" key="2">
    <source>
        <dbReference type="Pfam" id="PF04892"/>
    </source>
</evidence>
<feature type="transmembrane region" description="Helical" evidence="1">
    <location>
        <begin position="91"/>
        <end position="112"/>
    </location>
</feature>
<evidence type="ECO:0000313" key="4">
    <source>
        <dbReference type="Proteomes" id="UP000662074"/>
    </source>
</evidence>
<dbReference type="EMBL" id="BMDO01000001">
    <property type="protein sequence ID" value="GGI49055.1"/>
    <property type="molecule type" value="Genomic_DNA"/>
</dbReference>
<protein>
    <recommendedName>
        <fullName evidence="2">VanZ-like domain-containing protein</fullName>
    </recommendedName>
</protein>
<reference evidence="3" key="1">
    <citation type="journal article" date="2014" name="Int. J. Syst. Evol. Microbiol.">
        <title>Complete genome sequence of Corynebacterium casei LMG S-19264T (=DSM 44701T), isolated from a smear-ripened cheese.</title>
        <authorList>
            <consortium name="US DOE Joint Genome Institute (JGI-PGF)"/>
            <person name="Walter F."/>
            <person name="Albersmeier A."/>
            <person name="Kalinowski J."/>
            <person name="Ruckert C."/>
        </authorList>
    </citation>
    <scope>NUCLEOTIDE SEQUENCE</scope>
    <source>
        <strain evidence="3">CCM 8711</strain>
    </source>
</reference>
<keyword evidence="1" id="KW-1133">Transmembrane helix</keyword>
<reference evidence="3" key="2">
    <citation type="submission" date="2020-09" db="EMBL/GenBank/DDBJ databases">
        <authorList>
            <person name="Sun Q."/>
            <person name="Sedlacek I."/>
        </authorList>
    </citation>
    <scope>NUCLEOTIDE SEQUENCE</scope>
    <source>
        <strain evidence="3">CCM 8711</strain>
    </source>
</reference>
<sequence length="122" mass="13733">MLLAATVIFTIYGETTLRPYWLKNHIDTYTLADWFPNLLAPMILVLLYTLIKEVNDKAVLFRATCSFVAGLIIYEIVQLFIPSRTFDHKDIIASVVGGAIIYGVVLGVFKLFPPLPDQVSQK</sequence>
<proteinExistence type="predicted"/>
<feature type="transmembrane region" description="Helical" evidence="1">
    <location>
        <begin position="29"/>
        <end position="51"/>
    </location>
</feature>
<evidence type="ECO:0000313" key="3">
    <source>
        <dbReference type="EMBL" id="GGI49055.1"/>
    </source>
</evidence>
<dbReference type="InterPro" id="IPR006976">
    <property type="entry name" value="VanZ-like"/>
</dbReference>
<dbReference type="Proteomes" id="UP000662074">
    <property type="component" value="Unassembled WGS sequence"/>
</dbReference>
<dbReference type="Pfam" id="PF04892">
    <property type="entry name" value="VanZ"/>
    <property type="match status" value="1"/>
</dbReference>
<comment type="caution">
    <text evidence="3">The sequence shown here is derived from an EMBL/GenBank/DDBJ whole genome shotgun (WGS) entry which is preliminary data.</text>
</comment>
<keyword evidence="1" id="KW-0472">Membrane</keyword>